<dbReference type="AlphaFoldDB" id="A0A6G9AP07"/>
<dbReference type="KEGG" id="spib:G8759_17125"/>
<protein>
    <submittedName>
        <fullName evidence="1">Uncharacterized protein</fullName>
    </submittedName>
</protein>
<organism evidence="1 2">
    <name type="scientific">Spirosoma aureum</name>
    <dbReference type="NCBI Taxonomy" id="2692134"/>
    <lineage>
        <taxon>Bacteria</taxon>
        <taxon>Pseudomonadati</taxon>
        <taxon>Bacteroidota</taxon>
        <taxon>Cytophagia</taxon>
        <taxon>Cytophagales</taxon>
        <taxon>Cytophagaceae</taxon>
        <taxon>Spirosoma</taxon>
    </lineage>
</organism>
<gene>
    <name evidence="1" type="ORF">G8759_17125</name>
</gene>
<reference evidence="1 2" key="1">
    <citation type="submission" date="2020-03" db="EMBL/GenBank/DDBJ databases">
        <authorList>
            <person name="Kim M.K."/>
        </authorList>
    </citation>
    <scope>NUCLEOTIDE SEQUENCE [LARGE SCALE GENOMIC DNA]</scope>
    <source>
        <strain evidence="1 2">BT328</strain>
    </source>
</reference>
<keyword evidence="2" id="KW-1185">Reference proteome</keyword>
<evidence type="ECO:0000313" key="2">
    <source>
        <dbReference type="Proteomes" id="UP000501802"/>
    </source>
</evidence>
<proteinExistence type="predicted"/>
<sequence length="89" mass="10177">MKLTLVEKISEEFLNFVKASNIEKSPDFSIVEAVAQDEVLTVEQRDPLVNVGKRALNRNFFRVKIEGSALGFFTYGQLHEKFYGACIQY</sequence>
<dbReference type="EMBL" id="CP050063">
    <property type="protein sequence ID" value="QIP14211.1"/>
    <property type="molecule type" value="Genomic_DNA"/>
</dbReference>
<name>A0A6G9AP07_9BACT</name>
<dbReference type="Proteomes" id="UP000501802">
    <property type="component" value="Chromosome"/>
</dbReference>
<accession>A0A6G9AP07</accession>
<evidence type="ECO:0000313" key="1">
    <source>
        <dbReference type="EMBL" id="QIP14211.1"/>
    </source>
</evidence>
<dbReference type="RefSeq" id="WP_167210026.1">
    <property type="nucleotide sequence ID" value="NZ_CP050063.1"/>
</dbReference>